<feature type="transmembrane region" description="Helical" evidence="1">
    <location>
        <begin position="46"/>
        <end position="72"/>
    </location>
</feature>
<keyword evidence="1" id="KW-0472">Membrane</keyword>
<keyword evidence="1" id="KW-0812">Transmembrane</keyword>
<reference evidence="2" key="1">
    <citation type="journal article" date="2015" name="Nature">
        <title>Complex archaea that bridge the gap between prokaryotes and eukaryotes.</title>
        <authorList>
            <person name="Spang A."/>
            <person name="Saw J.H."/>
            <person name="Jorgensen S.L."/>
            <person name="Zaremba-Niedzwiedzka K."/>
            <person name="Martijn J."/>
            <person name="Lind A.E."/>
            <person name="van Eijk R."/>
            <person name="Schleper C."/>
            <person name="Guy L."/>
            <person name="Ettema T.J."/>
        </authorList>
    </citation>
    <scope>NUCLEOTIDE SEQUENCE</scope>
</reference>
<protein>
    <submittedName>
        <fullName evidence="2">Uncharacterized protein</fullName>
    </submittedName>
</protein>
<dbReference type="AlphaFoldDB" id="A0A0F9QPB2"/>
<accession>A0A0F9QPB2</accession>
<feature type="transmembrane region" description="Helical" evidence="1">
    <location>
        <begin position="110"/>
        <end position="134"/>
    </location>
</feature>
<gene>
    <name evidence="2" type="ORF">LCGC14_0990610</name>
</gene>
<keyword evidence="1" id="KW-1133">Transmembrane helix</keyword>
<sequence length="138" mass="14920">MKAFNYSIMILGMLLLLEMGGIDVGTNLLSLVGIDATTFSFSTSNFFNAIFGATGILLIAGIAAGLLVGFLTKTSPENYIILPFITTVLVVFLQGFYGIINYSFANNPIWISQLILLILAPLTVGYAFSLVEFFRGTD</sequence>
<feature type="transmembrane region" description="Helical" evidence="1">
    <location>
        <begin position="12"/>
        <end position="34"/>
    </location>
</feature>
<dbReference type="EMBL" id="LAZR01003759">
    <property type="protein sequence ID" value="KKN14981.1"/>
    <property type="molecule type" value="Genomic_DNA"/>
</dbReference>
<name>A0A0F9QPB2_9ZZZZ</name>
<evidence type="ECO:0000256" key="1">
    <source>
        <dbReference type="SAM" id="Phobius"/>
    </source>
</evidence>
<evidence type="ECO:0000313" key="2">
    <source>
        <dbReference type="EMBL" id="KKN14981.1"/>
    </source>
</evidence>
<comment type="caution">
    <text evidence="2">The sequence shown here is derived from an EMBL/GenBank/DDBJ whole genome shotgun (WGS) entry which is preliminary data.</text>
</comment>
<proteinExistence type="predicted"/>
<organism evidence="2">
    <name type="scientific">marine sediment metagenome</name>
    <dbReference type="NCBI Taxonomy" id="412755"/>
    <lineage>
        <taxon>unclassified sequences</taxon>
        <taxon>metagenomes</taxon>
        <taxon>ecological metagenomes</taxon>
    </lineage>
</organism>
<feature type="transmembrane region" description="Helical" evidence="1">
    <location>
        <begin position="79"/>
        <end position="104"/>
    </location>
</feature>